<dbReference type="KEGG" id="blq:L21SP5_02799"/>
<evidence type="ECO:0000256" key="1">
    <source>
        <dbReference type="SAM" id="Phobius"/>
    </source>
</evidence>
<dbReference type="STRING" id="1307839.L21SP5_02799"/>
<dbReference type="EMBL" id="CP013118">
    <property type="protein sequence ID" value="ALO16420.1"/>
    <property type="molecule type" value="Genomic_DNA"/>
</dbReference>
<feature type="transmembrane region" description="Helical" evidence="1">
    <location>
        <begin position="31"/>
        <end position="48"/>
    </location>
</feature>
<evidence type="ECO:0000313" key="3">
    <source>
        <dbReference type="Proteomes" id="UP000064893"/>
    </source>
</evidence>
<name>A0A0S2I2B8_9BACT</name>
<gene>
    <name evidence="2" type="ORF">L21SP5_02799</name>
</gene>
<sequence length="74" mass="8316">MSSIAKPLSVFYTIIWLPDVLNKLNLLFKRLLLSLFALFITRLVFIAANDSVFASTLLKSIFGCLLEAPIMILL</sequence>
<accession>A0A0S2I2B8</accession>
<protein>
    <submittedName>
        <fullName evidence="2">Uncharacterized protein</fullName>
    </submittedName>
</protein>
<dbReference type="AlphaFoldDB" id="A0A0S2I2B8"/>
<organism evidence="2 3">
    <name type="scientific">Salinivirga cyanobacteriivorans</name>
    <dbReference type="NCBI Taxonomy" id="1307839"/>
    <lineage>
        <taxon>Bacteria</taxon>
        <taxon>Pseudomonadati</taxon>
        <taxon>Bacteroidota</taxon>
        <taxon>Bacteroidia</taxon>
        <taxon>Bacteroidales</taxon>
        <taxon>Salinivirgaceae</taxon>
        <taxon>Salinivirga</taxon>
    </lineage>
</organism>
<dbReference type="Proteomes" id="UP000064893">
    <property type="component" value="Chromosome"/>
</dbReference>
<keyword evidence="1" id="KW-1133">Transmembrane helix</keyword>
<evidence type="ECO:0000313" key="2">
    <source>
        <dbReference type="EMBL" id="ALO16420.1"/>
    </source>
</evidence>
<keyword evidence="1" id="KW-0472">Membrane</keyword>
<keyword evidence="1" id="KW-0812">Transmembrane</keyword>
<keyword evidence="3" id="KW-1185">Reference proteome</keyword>
<proteinExistence type="predicted"/>
<reference evidence="2 3" key="1">
    <citation type="submission" date="2015-11" db="EMBL/GenBank/DDBJ databases">
        <title>Description and complete genome sequence of a novel strain predominating in hypersaline microbial mats and representing a new family of the Bacteriodetes phylum.</title>
        <authorList>
            <person name="Spring S."/>
            <person name="Bunk B."/>
            <person name="Sproer C."/>
            <person name="Klenk H.-P."/>
        </authorList>
    </citation>
    <scope>NUCLEOTIDE SEQUENCE [LARGE SCALE GENOMIC DNA]</scope>
    <source>
        <strain evidence="2 3">L21-Spi-D4</strain>
    </source>
</reference>